<evidence type="ECO:0000313" key="2">
    <source>
        <dbReference type="Proteomes" id="UP000276834"/>
    </source>
</evidence>
<keyword evidence="2" id="KW-1185">Reference proteome</keyword>
<reference evidence="1 2" key="1">
    <citation type="journal article" date="2018" name="Proc. R. Soc. B">
        <title>A non-coding region near Follistatin controls head colour polymorphism in the Gouldian finch.</title>
        <authorList>
            <person name="Toomey M.B."/>
            <person name="Marques C.I."/>
            <person name="Andrade P."/>
            <person name="Araujo P.M."/>
            <person name="Sabatino S."/>
            <person name="Gazda M.A."/>
            <person name="Afonso S."/>
            <person name="Lopes R.J."/>
            <person name="Corbo J.C."/>
            <person name="Carneiro M."/>
        </authorList>
    </citation>
    <scope>NUCLEOTIDE SEQUENCE [LARGE SCALE GENOMIC DNA]</scope>
    <source>
        <strain evidence="1">Red01</strain>
        <tissue evidence="1">Muscle</tissue>
    </source>
</reference>
<organism evidence="1 2">
    <name type="scientific">Chloebia gouldiae</name>
    <name type="common">Gouldian finch</name>
    <name type="synonym">Erythrura gouldiae</name>
    <dbReference type="NCBI Taxonomy" id="44316"/>
    <lineage>
        <taxon>Eukaryota</taxon>
        <taxon>Metazoa</taxon>
        <taxon>Chordata</taxon>
        <taxon>Craniata</taxon>
        <taxon>Vertebrata</taxon>
        <taxon>Euteleostomi</taxon>
        <taxon>Archelosauria</taxon>
        <taxon>Archosauria</taxon>
        <taxon>Dinosauria</taxon>
        <taxon>Saurischia</taxon>
        <taxon>Theropoda</taxon>
        <taxon>Coelurosauria</taxon>
        <taxon>Aves</taxon>
        <taxon>Neognathae</taxon>
        <taxon>Neoaves</taxon>
        <taxon>Telluraves</taxon>
        <taxon>Australaves</taxon>
        <taxon>Passeriformes</taxon>
        <taxon>Passeroidea</taxon>
        <taxon>Passeridae</taxon>
        <taxon>Chloebia</taxon>
    </lineage>
</organism>
<gene>
    <name evidence="1" type="ORF">DV515_00008893</name>
</gene>
<dbReference type="OrthoDB" id="536211at2759"/>
<dbReference type="EMBL" id="QUSF01000027">
    <property type="protein sequence ID" value="RLW00572.1"/>
    <property type="molecule type" value="Genomic_DNA"/>
</dbReference>
<dbReference type="Proteomes" id="UP000276834">
    <property type="component" value="Unassembled WGS sequence"/>
</dbReference>
<name>A0A3L8SF65_CHLGU</name>
<proteinExistence type="predicted"/>
<accession>A0A3L8SF65</accession>
<dbReference type="STRING" id="44316.ENSEGOP00005009524"/>
<dbReference type="AlphaFoldDB" id="A0A3L8SF65"/>
<protein>
    <submittedName>
        <fullName evidence="1">Uncharacterized protein</fullName>
    </submittedName>
</protein>
<evidence type="ECO:0000313" key="1">
    <source>
        <dbReference type="EMBL" id="RLW00572.1"/>
    </source>
</evidence>
<comment type="caution">
    <text evidence="1">The sequence shown here is derived from an EMBL/GenBank/DDBJ whole genome shotgun (WGS) entry which is preliminary data.</text>
</comment>
<sequence length="104" mass="11581">MSCTLQVNTVMQEAQVTPFPMSCDLQGECACRDPNAQEHNQKELRGFSLGSAKISSVTDSEPELHLMWGQQAVGDVHGQQEGKLEQKVIKGYSQLFDQFAYDET</sequence>